<dbReference type="InterPro" id="IPR009936">
    <property type="entry name" value="DUF1468"/>
</dbReference>
<reference evidence="3 4" key="1">
    <citation type="submission" date="2016-10" db="EMBL/GenBank/DDBJ databases">
        <authorList>
            <person name="de Groot N.N."/>
        </authorList>
    </citation>
    <scope>NUCLEOTIDE SEQUENCE [LARGE SCALE GENOMIC DNA]</scope>
    <source>
        <strain evidence="3 4">GAS522</strain>
    </source>
</reference>
<feature type="transmembrane region" description="Helical" evidence="1">
    <location>
        <begin position="135"/>
        <end position="154"/>
    </location>
</feature>
<keyword evidence="1" id="KW-1133">Transmembrane helix</keyword>
<accession>A0A1M7DNR6</accession>
<protein>
    <submittedName>
        <fullName evidence="3">Tripartite tricarboxylate transporter TctB family protein</fullName>
    </submittedName>
</protein>
<evidence type="ECO:0000256" key="1">
    <source>
        <dbReference type="SAM" id="Phobius"/>
    </source>
</evidence>
<evidence type="ECO:0000313" key="4">
    <source>
        <dbReference type="Proteomes" id="UP000183208"/>
    </source>
</evidence>
<feature type="transmembrane region" description="Helical" evidence="1">
    <location>
        <begin position="97"/>
        <end position="123"/>
    </location>
</feature>
<organism evidence="3 4">
    <name type="scientific">Bradyrhizobium lablabi</name>
    <dbReference type="NCBI Taxonomy" id="722472"/>
    <lineage>
        <taxon>Bacteria</taxon>
        <taxon>Pseudomonadati</taxon>
        <taxon>Pseudomonadota</taxon>
        <taxon>Alphaproteobacteria</taxon>
        <taxon>Hyphomicrobiales</taxon>
        <taxon>Nitrobacteraceae</taxon>
        <taxon>Bradyrhizobium</taxon>
    </lineage>
</organism>
<dbReference type="EMBL" id="FNTI01000001">
    <property type="protein sequence ID" value="SED84962.1"/>
    <property type="molecule type" value="Genomic_DNA"/>
</dbReference>
<evidence type="ECO:0000259" key="2">
    <source>
        <dbReference type="Pfam" id="PF07331"/>
    </source>
</evidence>
<dbReference type="AlphaFoldDB" id="A0A1M7DNR6"/>
<dbReference type="Pfam" id="PF07331">
    <property type="entry name" value="TctB"/>
    <property type="match status" value="1"/>
</dbReference>
<dbReference type="Proteomes" id="UP000183208">
    <property type="component" value="Unassembled WGS sequence"/>
</dbReference>
<dbReference type="OrthoDB" id="8254838at2"/>
<proteinExistence type="predicted"/>
<name>A0A1M7DNR6_9BRAD</name>
<feature type="domain" description="DUF1468" evidence="2">
    <location>
        <begin position="15"/>
        <end position="159"/>
    </location>
</feature>
<feature type="transmembrane region" description="Helical" evidence="1">
    <location>
        <begin position="47"/>
        <end position="65"/>
    </location>
</feature>
<keyword evidence="1" id="KW-0472">Membrane</keyword>
<dbReference type="RefSeq" id="WP_074825482.1">
    <property type="nucleotide sequence ID" value="NZ_FNTI01000001.1"/>
</dbReference>
<sequence length="168" mass="18319">MTPTTSFGLPRARRLIGLLALLLAAVYVADAWQTLSVGRWHKPGAAIFPIAVGLLLAISAISVLLERHGGADDPMPATFALPAGADLRRLLKVLAAFALYFLAMPLLGNMIASALFLLESMWLLSDDPKRSVVRLAIYAVVIALSFELFFVRLLKVQMPGGLFKQWLF</sequence>
<gene>
    <name evidence="3" type="ORF">SAMN05444171_5389</name>
</gene>
<keyword evidence="1" id="KW-0812">Transmembrane</keyword>
<evidence type="ECO:0000313" key="3">
    <source>
        <dbReference type="EMBL" id="SED84962.1"/>
    </source>
</evidence>